<dbReference type="PANTHER" id="PTHR22946">
    <property type="entry name" value="DIENELACTONE HYDROLASE DOMAIN-CONTAINING PROTEIN-RELATED"/>
    <property type="match status" value="1"/>
</dbReference>
<proteinExistence type="predicted"/>
<dbReference type="InterPro" id="IPR050261">
    <property type="entry name" value="FrsA_esterase"/>
</dbReference>
<dbReference type="EMBL" id="QPIE01000007">
    <property type="protein sequence ID" value="RCU42205.1"/>
    <property type="molecule type" value="Genomic_DNA"/>
</dbReference>
<dbReference type="InterPro" id="IPR001375">
    <property type="entry name" value="Peptidase_S9_cat"/>
</dbReference>
<sequence>MKLMIERNIVISNPETRDFLADSFYIESTEPLPIVFFVHGYKGYKDWGAWDLMALEFAKAGYFFVKFNFSHNGTTLERPSEFANLEAFGLNNFTKELSDYHAVISHFTERKEVNSERIAITGHSRGGGITVLQAFEDERVKVLVTMAGVCNFGYRFPTGDRLKEWEDKGVMYSENARTGQQMPHDFQLYQNYKENEERLNIQYAAQHLEKPFLIVHPAEDETVKEKEAFLLHEWCKASELKMIPDANHSFGSSEPWDEDFLPEHLEAAVAEIIEFLKKKL</sequence>
<dbReference type="GO" id="GO:0006508">
    <property type="term" value="P:proteolysis"/>
    <property type="evidence" value="ECO:0007669"/>
    <property type="project" value="InterPro"/>
</dbReference>
<dbReference type="GO" id="GO:0052689">
    <property type="term" value="F:carboxylic ester hydrolase activity"/>
    <property type="evidence" value="ECO:0007669"/>
    <property type="project" value="UniProtKB-ARBA"/>
</dbReference>
<dbReference type="InterPro" id="IPR029058">
    <property type="entry name" value="AB_hydrolase_fold"/>
</dbReference>
<dbReference type="Proteomes" id="UP000252172">
    <property type="component" value="Unassembled WGS sequence"/>
</dbReference>
<organism evidence="3 4">
    <name type="scientific">Chryseobacterium lacus</name>
    <dbReference type="NCBI Taxonomy" id="2058346"/>
    <lineage>
        <taxon>Bacteria</taxon>
        <taxon>Pseudomonadati</taxon>
        <taxon>Bacteroidota</taxon>
        <taxon>Flavobacteriia</taxon>
        <taxon>Flavobacteriales</taxon>
        <taxon>Weeksellaceae</taxon>
        <taxon>Chryseobacterium group</taxon>
        <taxon>Chryseobacterium</taxon>
    </lineage>
</organism>
<evidence type="ECO:0000313" key="3">
    <source>
        <dbReference type="EMBL" id="RCU42205.1"/>
    </source>
</evidence>
<evidence type="ECO:0000313" key="4">
    <source>
        <dbReference type="Proteomes" id="UP000252172"/>
    </source>
</evidence>
<accession>A0A368MXZ4</accession>
<evidence type="ECO:0000256" key="1">
    <source>
        <dbReference type="ARBA" id="ARBA00022801"/>
    </source>
</evidence>
<dbReference type="OrthoDB" id="9808543at2"/>
<gene>
    <name evidence="3" type="ORF">DQ356_09725</name>
</gene>
<dbReference type="GO" id="GO:0008236">
    <property type="term" value="F:serine-type peptidase activity"/>
    <property type="evidence" value="ECO:0007669"/>
    <property type="project" value="InterPro"/>
</dbReference>
<dbReference type="AlphaFoldDB" id="A0A368MXZ4"/>
<name>A0A368MXZ4_9FLAO</name>
<dbReference type="Gene3D" id="3.40.50.1820">
    <property type="entry name" value="alpha/beta hydrolase"/>
    <property type="match status" value="1"/>
</dbReference>
<protein>
    <submittedName>
        <fullName evidence="3">Alpha/beta hydrolase</fullName>
    </submittedName>
</protein>
<keyword evidence="1 3" id="KW-0378">Hydrolase</keyword>
<reference evidence="3 4" key="1">
    <citation type="submission" date="2018-07" db="EMBL/GenBank/DDBJ databases">
        <title>Chryseobacterium lacus sp. nov., isolated from lake water.</title>
        <authorList>
            <person name="Li C.-M."/>
        </authorList>
    </citation>
    <scope>NUCLEOTIDE SEQUENCE [LARGE SCALE GENOMIC DNA]</scope>
    <source>
        <strain evidence="3 4">YLOS41</strain>
    </source>
</reference>
<comment type="caution">
    <text evidence="3">The sequence shown here is derived from an EMBL/GenBank/DDBJ whole genome shotgun (WGS) entry which is preliminary data.</text>
</comment>
<keyword evidence="4" id="KW-1185">Reference proteome</keyword>
<evidence type="ECO:0000259" key="2">
    <source>
        <dbReference type="Pfam" id="PF00326"/>
    </source>
</evidence>
<dbReference type="SUPFAM" id="SSF53474">
    <property type="entry name" value="alpha/beta-Hydrolases"/>
    <property type="match status" value="1"/>
</dbReference>
<feature type="domain" description="Peptidase S9 prolyl oligopeptidase catalytic" evidence="2">
    <location>
        <begin position="86"/>
        <end position="253"/>
    </location>
</feature>
<dbReference type="PANTHER" id="PTHR22946:SF9">
    <property type="entry name" value="POLYKETIDE TRANSFERASE AF380"/>
    <property type="match status" value="1"/>
</dbReference>
<dbReference type="RefSeq" id="WP_114304305.1">
    <property type="nucleotide sequence ID" value="NZ_QPIE01000007.1"/>
</dbReference>
<dbReference type="Pfam" id="PF00326">
    <property type="entry name" value="Peptidase_S9"/>
    <property type="match status" value="1"/>
</dbReference>